<name>A0A7T7KXT9_9ACTN</name>
<dbReference type="InterPro" id="IPR027417">
    <property type="entry name" value="P-loop_NTPase"/>
</dbReference>
<dbReference type="Pfam" id="PF05729">
    <property type="entry name" value="NACHT"/>
    <property type="match status" value="1"/>
</dbReference>
<proteinExistence type="predicted"/>
<reference evidence="4 5" key="1">
    <citation type="submission" date="2020-12" db="EMBL/GenBank/DDBJ databases">
        <title>A novel species.</title>
        <authorList>
            <person name="Li K."/>
        </authorList>
    </citation>
    <scope>NUCLEOTIDE SEQUENCE [LARGE SCALE GENOMIC DNA]</scope>
    <source>
        <strain evidence="4 5">ZYC-3</strain>
    </source>
</reference>
<keyword evidence="2" id="KW-0812">Transmembrane</keyword>
<accession>A0A7T7KXT9</accession>
<dbReference type="KEGG" id="slf:JEQ17_21725"/>
<keyword evidence="2" id="KW-0472">Membrane</keyword>
<feature type="transmembrane region" description="Helical" evidence="2">
    <location>
        <begin position="840"/>
        <end position="863"/>
    </location>
</feature>
<keyword evidence="2" id="KW-1133">Transmembrane helix</keyword>
<dbReference type="Proteomes" id="UP000595636">
    <property type="component" value="Chromosome"/>
</dbReference>
<keyword evidence="5" id="KW-1185">Reference proteome</keyword>
<dbReference type="InterPro" id="IPR007111">
    <property type="entry name" value="NACHT_NTPase"/>
</dbReference>
<feature type="domain" description="NACHT" evidence="3">
    <location>
        <begin position="150"/>
        <end position="243"/>
    </location>
</feature>
<feature type="transmembrane region" description="Helical" evidence="2">
    <location>
        <begin position="792"/>
        <end position="817"/>
    </location>
</feature>
<evidence type="ECO:0000313" key="5">
    <source>
        <dbReference type="Proteomes" id="UP000595636"/>
    </source>
</evidence>
<dbReference type="Gene3D" id="3.40.50.300">
    <property type="entry name" value="P-loop containing nucleotide triphosphate hydrolases"/>
    <property type="match status" value="1"/>
</dbReference>
<evidence type="ECO:0000259" key="3">
    <source>
        <dbReference type="PROSITE" id="PS50837"/>
    </source>
</evidence>
<feature type="transmembrane region" description="Helical" evidence="2">
    <location>
        <begin position="574"/>
        <end position="593"/>
    </location>
</feature>
<feature type="region of interest" description="Disordered" evidence="1">
    <location>
        <begin position="944"/>
        <end position="963"/>
    </location>
</feature>
<feature type="transmembrane region" description="Helical" evidence="2">
    <location>
        <begin position="534"/>
        <end position="554"/>
    </location>
</feature>
<feature type="compositionally biased region" description="Basic and acidic residues" evidence="1">
    <location>
        <begin position="990"/>
        <end position="1001"/>
    </location>
</feature>
<feature type="transmembrane region" description="Helical" evidence="2">
    <location>
        <begin position="463"/>
        <end position="481"/>
    </location>
</feature>
<feature type="transmembrane region" description="Helical" evidence="2">
    <location>
        <begin position="41"/>
        <end position="60"/>
    </location>
</feature>
<evidence type="ECO:0000313" key="4">
    <source>
        <dbReference type="EMBL" id="QQM41809.1"/>
    </source>
</evidence>
<evidence type="ECO:0000256" key="2">
    <source>
        <dbReference type="SAM" id="Phobius"/>
    </source>
</evidence>
<dbReference type="EMBL" id="CP066831">
    <property type="protein sequence ID" value="QQM41809.1"/>
    <property type="molecule type" value="Genomic_DNA"/>
</dbReference>
<organism evidence="4 5">
    <name type="scientific">Streptomyces liliifuscus</name>
    <dbReference type="NCBI Taxonomy" id="2797636"/>
    <lineage>
        <taxon>Bacteria</taxon>
        <taxon>Bacillati</taxon>
        <taxon>Actinomycetota</taxon>
        <taxon>Actinomycetes</taxon>
        <taxon>Kitasatosporales</taxon>
        <taxon>Streptomycetaceae</taxon>
        <taxon>Streptomyces</taxon>
    </lineage>
</organism>
<feature type="transmembrane region" description="Helical" evidence="2">
    <location>
        <begin position="599"/>
        <end position="617"/>
    </location>
</feature>
<feature type="transmembrane region" description="Helical" evidence="2">
    <location>
        <begin position="645"/>
        <end position="669"/>
    </location>
</feature>
<dbReference type="AlphaFoldDB" id="A0A7T7KXT9"/>
<feature type="transmembrane region" description="Helical" evidence="2">
    <location>
        <begin position="502"/>
        <end position="522"/>
    </location>
</feature>
<dbReference type="PRINTS" id="PR00173">
    <property type="entry name" value="EDTRNSPORT"/>
</dbReference>
<feature type="region of interest" description="Disordered" evidence="1">
    <location>
        <begin position="978"/>
        <end position="1013"/>
    </location>
</feature>
<dbReference type="PROSITE" id="PS50837">
    <property type="entry name" value="NACHT"/>
    <property type="match status" value="1"/>
</dbReference>
<feature type="transmembrane region" description="Helical" evidence="2">
    <location>
        <begin position="424"/>
        <end position="443"/>
    </location>
</feature>
<dbReference type="RefSeq" id="WP_200396779.1">
    <property type="nucleotide sequence ID" value="NZ_CP066831.1"/>
</dbReference>
<dbReference type="SUPFAM" id="SSF52540">
    <property type="entry name" value="P-loop containing nucleoside triphosphate hydrolases"/>
    <property type="match status" value="1"/>
</dbReference>
<evidence type="ECO:0000256" key="1">
    <source>
        <dbReference type="SAM" id="MobiDB-lite"/>
    </source>
</evidence>
<sequence>MRVPLREARVQRRVGLGMAAAALLALAVALARGDGPDGTSMWISAVSAFVSLCAFLADLLREPADTGTGTDRRQRAADELADAVHAQWMAEARLRRLQDPEPLNVHWSRVGPPLADHGRNIRPGAVLPEPRDGDQGLDRIVETFRALPRGRLVVLGEPGAGKTVLAVRFVLGALAARQPGDPVPVLFPLAGWDPRSVGLRDWLAERLATEYRPLAAVAGERTMARELLDAGLLLPVLDGFDELPDSAHKEALRCLNVELDERLPVLLTCRAGVWARAVQGGDVLTAAEVVRLRPLDLATAGRYLESTARPDGSGSTPWTPVLRDPPPPLAEVLGSPLMVALARTVYGDDSRDPAELRDPARFPTAARVEEHLLEAFVPAAFGGADGTWSPDAAHRWLRRLARDVDTAGTGRLAWWEFPAAMPRALRVTGPAVLALIASAALLVPLAEYGPGVVANWDSRPSTVLNYAGILLGLCFGLARLLPATARSPHGPRQLARTALRMTGAATVVAVAMGLLVPPLVGSRLGAVLTPRPSWFLNGCCFGLILSMMFGVAGLPRRPLPLGLPWAGSPGGPRAVRAVGALVFFVGLAIYGYAREPVPAVPAITCLAAGLLLFLAGLRRGERTATPYTGPAAVLRGFRRGLLRGFVACTLIGVCVGAVVGCVTGAFAAYRIHSADPRVNGESTEGWRLQETDEGDRTVHSTVREEFLLVGRTGLDKPFAVRKGARISWDDELGRFTGTVRIEEKQDQWMIVWKGGGKWKGRPVDAHNLVVALPYEAEVWLVHRPVGTVVLDAVVPFVAFGVLIGAIGGCASGVYRALNTPSDTMRAAGPRSTLRTDRDATLARSAIAALLAGGVCLVLISAMPPGGTVGTMHTEVWVQVGTSSLALSAWGRLGTARIWLALTGRAPWRLMGFLDEAHRRGVLRQSGALYEFRHLRLQQSLAATAGGGMVPPRRRSALSTASRRRGEAFVTGVISAATSLGPRSTAAPPDRSTRDEHLHDAYNRLGPPPTGDTR</sequence>
<gene>
    <name evidence="4" type="ORF">JEQ17_21725</name>
</gene>
<protein>
    <submittedName>
        <fullName evidence="4">NACHT domain-containing protein</fullName>
    </submittedName>
</protein>